<evidence type="ECO:0000313" key="2">
    <source>
        <dbReference type="Proteomes" id="UP000192746"/>
    </source>
</evidence>
<reference evidence="1 2" key="1">
    <citation type="submission" date="2013-04" db="EMBL/GenBank/DDBJ databases">
        <title>Zunongwangia sp. 22II14-10F7 Genome Sequencing.</title>
        <authorList>
            <person name="Lai Q."/>
            <person name="Shao Z."/>
        </authorList>
    </citation>
    <scope>NUCLEOTIDE SEQUENCE [LARGE SCALE GENOMIC DNA]</scope>
    <source>
        <strain evidence="1 2">22II14-10F7</strain>
    </source>
</reference>
<proteinExistence type="predicted"/>
<gene>
    <name evidence="1" type="ORF">IIF7_13195</name>
</gene>
<comment type="caution">
    <text evidence="1">The sequence shown here is derived from an EMBL/GenBank/DDBJ whole genome shotgun (WGS) entry which is preliminary data.</text>
</comment>
<accession>A0A1Y1T221</accession>
<dbReference type="AlphaFoldDB" id="A0A1Y1T221"/>
<keyword evidence="2" id="KW-1185">Reference proteome</keyword>
<organism evidence="1 2">
    <name type="scientific">Zunongwangia atlantica 22II14-10F7</name>
    <dbReference type="NCBI Taxonomy" id="1185767"/>
    <lineage>
        <taxon>Bacteria</taxon>
        <taxon>Pseudomonadati</taxon>
        <taxon>Bacteroidota</taxon>
        <taxon>Flavobacteriia</taxon>
        <taxon>Flavobacteriales</taxon>
        <taxon>Flavobacteriaceae</taxon>
        <taxon>Zunongwangia</taxon>
    </lineage>
</organism>
<protein>
    <submittedName>
        <fullName evidence="1">Uncharacterized protein</fullName>
    </submittedName>
</protein>
<sequence length="104" mass="12435">MWGRLLEDINEELGDLIKLEKQMINNLKLAGTLQALRRDVILCTAGFCKFEQELQKELEYGKNEYGDLHIQLIEKHRMRYLKIVENLAMLKRNVHQRLLEKRIK</sequence>
<evidence type="ECO:0000313" key="1">
    <source>
        <dbReference type="EMBL" id="ORL45070.1"/>
    </source>
</evidence>
<dbReference type="EMBL" id="ARYN01000011">
    <property type="protein sequence ID" value="ORL45070.1"/>
    <property type="molecule type" value="Genomic_DNA"/>
</dbReference>
<dbReference type="Proteomes" id="UP000192746">
    <property type="component" value="Unassembled WGS sequence"/>
</dbReference>
<name>A0A1Y1T221_9FLAO</name>